<dbReference type="InterPro" id="IPR013099">
    <property type="entry name" value="K_chnl_dom"/>
</dbReference>
<dbReference type="Gene3D" id="1.10.287.70">
    <property type="match status" value="1"/>
</dbReference>
<dbReference type="SUPFAM" id="SSF81324">
    <property type="entry name" value="Voltage-gated potassium channels"/>
    <property type="match status" value="1"/>
</dbReference>
<evidence type="ECO:0000259" key="2">
    <source>
        <dbReference type="Pfam" id="PF07885"/>
    </source>
</evidence>
<feature type="transmembrane region" description="Helical" evidence="1">
    <location>
        <begin position="187"/>
        <end position="210"/>
    </location>
</feature>
<evidence type="ECO:0000256" key="1">
    <source>
        <dbReference type="SAM" id="Phobius"/>
    </source>
</evidence>
<feature type="domain" description="Potassium channel" evidence="2">
    <location>
        <begin position="139"/>
        <end position="207"/>
    </location>
</feature>
<dbReference type="AlphaFoldDB" id="A0A4R4AI57"/>
<feature type="transmembrane region" description="Helical" evidence="1">
    <location>
        <begin position="162"/>
        <end position="180"/>
    </location>
</feature>
<comment type="caution">
    <text evidence="3">The sequence shown here is derived from an EMBL/GenBank/DDBJ whole genome shotgun (WGS) entry which is preliminary data.</text>
</comment>
<sequence>MRRRLTEHDNFGYLTVALVVLLFGTALADELGLRLGQLLVQLAIVAALALGVWGMNRRTHWFRTRLGLILASLVVILLGRWLETAVVWLLILLGYLILTSWLAMEQVLRGDSVDWNKIVGAVCVYLLMGLVWATLYMLIALLEPSAFAGLRPGPWYQGFPELVYFSFITLTTVGYGDIVPVSSLARFFAFIEAVVGQFYLAILVASLVGIRLADWRGNGD</sequence>
<evidence type="ECO:0000313" key="3">
    <source>
        <dbReference type="EMBL" id="TCW38406.1"/>
    </source>
</evidence>
<reference evidence="3 4" key="1">
    <citation type="submission" date="2019-03" db="EMBL/GenBank/DDBJ databases">
        <title>Genomic Encyclopedia of Type Strains, Phase IV (KMG-IV): sequencing the most valuable type-strain genomes for metagenomic binning, comparative biology and taxonomic classification.</title>
        <authorList>
            <person name="Goeker M."/>
        </authorList>
    </citation>
    <scope>NUCLEOTIDE SEQUENCE [LARGE SCALE GENOMIC DNA]</scope>
    <source>
        <strain evidence="3 4">DSM 203</strain>
    </source>
</reference>
<gene>
    <name evidence="3" type="ORF">EDC29_102299</name>
</gene>
<protein>
    <submittedName>
        <fullName evidence="3">Ion channel</fullName>
    </submittedName>
</protein>
<feature type="transmembrane region" description="Helical" evidence="1">
    <location>
        <begin position="115"/>
        <end position="142"/>
    </location>
</feature>
<keyword evidence="1" id="KW-0472">Membrane</keyword>
<keyword evidence="1" id="KW-1133">Transmembrane helix</keyword>
<dbReference type="Pfam" id="PF07885">
    <property type="entry name" value="Ion_trans_2"/>
    <property type="match status" value="1"/>
</dbReference>
<evidence type="ECO:0000313" key="4">
    <source>
        <dbReference type="Proteomes" id="UP000295247"/>
    </source>
</evidence>
<feature type="transmembrane region" description="Helical" evidence="1">
    <location>
        <begin position="85"/>
        <end position="103"/>
    </location>
</feature>
<proteinExistence type="predicted"/>
<dbReference type="Proteomes" id="UP000295247">
    <property type="component" value="Unassembled WGS sequence"/>
</dbReference>
<dbReference type="RefSeq" id="WP_165913433.1">
    <property type="nucleotide sequence ID" value="NZ_JAKEDQ010000033.1"/>
</dbReference>
<feature type="transmembrane region" description="Helical" evidence="1">
    <location>
        <begin position="38"/>
        <end position="55"/>
    </location>
</feature>
<feature type="transmembrane region" description="Helical" evidence="1">
    <location>
        <begin position="62"/>
        <end position="79"/>
    </location>
</feature>
<dbReference type="EMBL" id="SMDC01000002">
    <property type="protein sequence ID" value="TCW38406.1"/>
    <property type="molecule type" value="Genomic_DNA"/>
</dbReference>
<accession>A0A4R4AI57</accession>
<name>A0A4R4AI57_MARGR</name>
<keyword evidence="1" id="KW-0812">Transmembrane</keyword>
<organism evidence="3 4">
    <name type="scientific">Marichromatium gracile</name>
    <name type="common">Chromatium gracile</name>
    <dbReference type="NCBI Taxonomy" id="1048"/>
    <lineage>
        <taxon>Bacteria</taxon>
        <taxon>Pseudomonadati</taxon>
        <taxon>Pseudomonadota</taxon>
        <taxon>Gammaproteobacteria</taxon>
        <taxon>Chromatiales</taxon>
        <taxon>Chromatiaceae</taxon>
        <taxon>Marichromatium</taxon>
    </lineage>
</organism>